<reference evidence="1" key="1">
    <citation type="submission" date="2024-03" db="EMBL/GenBank/DDBJ databases">
        <title>WGS assembly of Saponaria officinalis var. Norfolk2.</title>
        <authorList>
            <person name="Jenkins J."/>
            <person name="Shu S."/>
            <person name="Grimwood J."/>
            <person name="Barry K."/>
            <person name="Goodstein D."/>
            <person name="Schmutz J."/>
            <person name="Leebens-Mack J."/>
            <person name="Osbourn A."/>
        </authorList>
    </citation>
    <scope>NUCLEOTIDE SEQUENCE [LARGE SCALE GENOMIC DNA]</scope>
    <source>
        <strain evidence="1">JIC</strain>
    </source>
</reference>
<protein>
    <submittedName>
        <fullName evidence="1">Uncharacterized protein</fullName>
    </submittedName>
</protein>
<dbReference type="InterPro" id="IPR040278">
    <property type="entry name" value="UPF0426"/>
</dbReference>
<proteinExistence type="predicted"/>
<gene>
    <name evidence="1" type="ORF">RND81_06G084100</name>
</gene>
<dbReference type="PANTHER" id="PTHR35996:SF1">
    <property type="entry name" value="OS04G0528100 PROTEIN"/>
    <property type="match status" value="1"/>
</dbReference>
<dbReference type="AlphaFoldDB" id="A0AAW1K8S9"/>
<dbReference type="EMBL" id="JBDFQZ010000006">
    <property type="protein sequence ID" value="KAK9714287.1"/>
    <property type="molecule type" value="Genomic_DNA"/>
</dbReference>
<dbReference type="Pfam" id="PF26369">
    <property type="entry name" value="UPF0426"/>
    <property type="match status" value="1"/>
</dbReference>
<organism evidence="1 2">
    <name type="scientific">Saponaria officinalis</name>
    <name type="common">Common soapwort</name>
    <name type="synonym">Lychnis saponaria</name>
    <dbReference type="NCBI Taxonomy" id="3572"/>
    <lineage>
        <taxon>Eukaryota</taxon>
        <taxon>Viridiplantae</taxon>
        <taxon>Streptophyta</taxon>
        <taxon>Embryophyta</taxon>
        <taxon>Tracheophyta</taxon>
        <taxon>Spermatophyta</taxon>
        <taxon>Magnoliopsida</taxon>
        <taxon>eudicotyledons</taxon>
        <taxon>Gunneridae</taxon>
        <taxon>Pentapetalae</taxon>
        <taxon>Caryophyllales</taxon>
        <taxon>Caryophyllaceae</taxon>
        <taxon>Caryophylleae</taxon>
        <taxon>Saponaria</taxon>
    </lineage>
</organism>
<dbReference type="Proteomes" id="UP001443914">
    <property type="component" value="Unassembled WGS sequence"/>
</dbReference>
<evidence type="ECO:0000313" key="1">
    <source>
        <dbReference type="EMBL" id="KAK9714287.1"/>
    </source>
</evidence>
<evidence type="ECO:0000313" key="2">
    <source>
        <dbReference type="Proteomes" id="UP001443914"/>
    </source>
</evidence>
<dbReference type="PANTHER" id="PTHR35996">
    <property type="entry name" value="OSJNBA0038O10.25 PROTEIN"/>
    <property type="match status" value="1"/>
</dbReference>
<keyword evidence="2" id="KW-1185">Reference proteome</keyword>
<comment type="caution">
    <text evidence="1">The sequence shown here is derived from an EMBL/GenBank/DDBJ whole genome shotgun (WGS) entry which is preliminary data.</text>
</comment>
<name>A0AAW1K8S9_SAPOF</name>
<accession>A0AAW1K8S9</accession>
<sequence length="118" mass="13265">MSNFLLISPQFSPKWTTTNNLSNKFSVPSNKVKLTRRSSSTKAFFFNPSDEPIFKEAIKEPVAFMGGIFAGLLRLDLNEEPLKEWINKTVEASGITEKEIDVQGTSVDDRAPQQIDIE</sequence>